<dbReference type="InterPro" id="IPR017850">
    <property type="entry name" value="Alkaline_phosphatase_core_sf"/>
</dbReference>
<accession>A0AA35T8H3</accession>
<dbReference type="GO" id="GO:0004065">
    <property type="term" value="F:arylsulfatase activity"/>
    <property type="evidence" value="ECO:0007669"/>
    <property type="project" value="TreeGrafter"/>
</dbReference>
<dbReference type="Proteomes" id="UP001174909">
    <property type="component" value="Unassembled WGS sequence"/>
</dbReference>
<sequence>MNVIWIVSDTFRQDHVGAYGNPWIRTPSLDALAAGSVRFDSHYSAGFPTMPTRADHQTGRWTMSFMGWEPLPSGVTTLAEILAGQGFHTAASVDTPYYLRDGMNYDRGFQSFVFNRGQDTLWSLIPQPGYHNESLDVRAAWRNEADRNAPQTFMGAMRWLERHYKEDFFLYVDTWDPHEPWDAPSYYTELYLPDYDGELVLPLYGNWHDVPGYEESQMRKGHATYCGEITMVDTWVGFLLKSVENMGLAEKTVVIFTTDHGFYFGEHGGLFGKMSSGKYPDGTLRPYDEPGSQWSYSPLFEEIVHLPLLIRAPEVSPGAYRGLSSAIDVMPTVLDLLGMDVPDFVQGRSLAPALRDPSQSGRDYVVSSLPFANPGDPVHSVDNLLRTLTEPPVTTITSGGWSLLYSPLEGVSKLYNLTTDTAQANNVIEKHLDVAGELHQMLVAFMRETQVPDRLLKPRLELRM</sequence>
<evidence type="ECO:0000313" key="4">
    <source>
        <dbReference type="EMBL" id="CAI8043715.1"/>
    </source>
</evidence>
<feature type="domain" description="Sulfatase N-terminal" evidence="3">
    <location>
        <begin position="2"/>
        <end position="339"/>
    </location>
</feature>
<dbReference type="Pfam" id="PF00884">
    <property type="entry name" value="Sulfatase"/>
    <property type="match status" value="1"/>
</dbReference>
<keyword evidence="5" id="KW-1185">Reference proteome</keyword>
<dbReference type="Gene3D" id="3.40.720.10">
    <property type="entry name" value="Alkaline Phosphatase, subunit A"/>
    <property type="match status" value="1"/>
</dbReference>
<name>A0AA35T8H3_GEOBA</name>
<comment type="cofactor">
    <cofactor evidence="1">
        <name>Ca(2+)</name>
        <dbReference type="ChEBI" id="CHEBI:29108"/>
    </cofactor>
</comment>
<dbReference type="EMBL" id="CASHTH010003351">
    <property type="protein sequence ID" value="CAI8043715.1"/>
    <property type="molecule type" value="Genomic_DNA"/>
</dbReference>
<comment type="similarity">
    <text evidence="2">Belongs to the sulfatase family.</text>
</comment>
<evidence type="ECO:0000313" key="5">
    <source>
        <dbReference type="Proteomes" id="UP001174909"/>
    </source>
</evidence>
<dbReference type="AlphaFoldDB" id="A0AA35T8H3"/>
<dbReference type="CDD" id="cd16148">
    <property type="entry name" value="sulfatase_like"/>
    <property type="match status" value="1"/>
</dbReference>
<reference evidence="4" key="1">
    <citation type="submission" date="2023-03" db="EMBL/GenBank/DDBJ databases">
        <authorList>
            <person name="Steffen K."/>
            <person name="Cardenas P."/>
        </authorList>
    </citation>
    <scope>NUCLEOTIDE SEQUENCE</scope>
</reference>
<dbReference type="InterPro" id="IPR000917">
    <property type="entry name" value="Sulfatase_N"/>
</dbReference>
<organism evidence="4 5">
    <name type="scientific">Geodia barretti</name>
    <name type="common">Barrett's horny sponge</name>
    <dbReference type="NCBI Taxonomy" id="519541"/>
    <lineage>
        <taxon>Eukaryota</taxon>
        <taxon>Metazoa</taxon>
        <taxon>Porifera</taxon>
        <taxon>Demospongiae</taxon>
        <taxon>Heteroscleromorpha</taxon>
        <taxon>Tetractinellida</taxon>
        <taxon>Astrophorina</taxon>
        <taxon>Geodiidae</taxon>
        <taxon>Geodia</taxon>
    </lineage>
</organism>
<protein>
    <submittedName>
        <fullName evidence="4">Ulvan-active sulfatase</fullName>
    </submittedName>
</protein>
<dbReference type="SUPFAM" id="SSF53649">
    <property type="entry name" value="Alkaline phosphatase-like"/>
    <property type="match status" value="1"/>
</dbReference>
<dbReference type="PANTHER" id="PTHR42693:SF33">
    <property type="entry name" value="ARYLSULFATASE"/>
    <property type="match status" value="1"/>
</dbReference>
<evidence type="ECO:0000256" key="2">
    <source>
        <dbReference type="ARBA" id="ARBA00008779"/>
    </source>
</evidence>
<comment type="caution">
    <text evidence="4">The sequence shown here is derived from an EMBL/GenBank/DDBJ whole genome shotgun (WGS) entry which is preliminary data.</text>
</comment>
<dbReference type="PANTHER" id="PTHR42693">
    <property type="entry name" value="ARYLSULFATASE FAMILY MEMBER"/>
    <property type="match status" value="1"/>
</dbReference>
<evidence type="ECO:0000259" key="3">
    <source>
        <dbReference type="Pfam" id="PF00884"/>
    </source>
</evidence>
<dbReference type="InterPro" id="IPR050738">
    <property type="entry name" value="Sulfatase"/>
</dbReference>
<proteinExistence type="inferred from homology"/>
<evidence type="ECO:0000256" key="1">
    <source>
        <dbReference type="ARBA" id="ARBA00001913"/>
    </source>
</evidence>
<gene>
    <name evidence="4" type="ORF">GBAR_LOCUS24244</name>
</gene>